<dbReference type="EMBL" id="RAPN01000004">
    <property type="protein sequence ID" value="RKD86397.1"/>
    <property type="molecule type" value="Genomic_DNA"/>
</dbReference>
<accession>A0A419VW59</accession>
<dbReference type="Proteomes" id="UP000283387">
    <property type="component" value="Unassembled WGS sequence"/>
</dbReference>
<evidence type="ECO:0000313" key="2">
    <source>
        <dbReference type="Proteomes" id="UP000283387"/>
    </source>
</evidence>
<evidence type="ECO:0000313" key="1">
    <source>
        <dbReference type="EMBL" id="RKD86397.1"/>
    </source>
</evidence>
<comment type="caution">
    <text evidence="1">The sequence shown here is derived from an EMBL/GenBank/DDBJ whole genome shotgun (WGS) entry which is preliminary data.</text>
</comment>
<dbReference type="OrthoDB" id="1931719at2"/>
<keyword evidence="2" id="KW-1185">Reference proteome</keyword>
<protein>
    <submittedName>
        <fullName evidence="1">Uncharacterized protein</fullName>
    </submittedName>
</protein>
<dbReference type="AlphaFoldDB" id="A0A419VW59"/>
<dbReference type="RefSeq" id="WP_120275094.1">
    <property type="nucleotide sequence ID" value="NZ_RAPN01000004.1"/>
</dbReference>
<gene>
    <name evidence="1" type="ORF">BC643_4088</name>
</gene>
<sequence length="204" mass="24039">MPELSNIQTFEKLSGENYNPTLDKFANVLKRIDLWNNEVKSAFDSFEWKVEDNGFVYSSLTETGFYKTKYSDIPVRPLFMVYTKGLDKTFRDNWIVADLLIEAERLRDFRTGEFNAETYGLVKSLTKELATEFCQTGTYFTDEAQDGEDFDGIRIPDPTKLWQFDYAIIPKGLIDLYKTKPDSHEIIETNDYFESWFIKRWKDK</sequence>
<reference evidence="1 2" key="1">
    <citation type="submission" date="2018-09" db="EMBL/GenBank/DDBJ databases">
        <title>Genomic Encyclopedia of Archaeal and Bacterial Type Strains, Phase II (KMG-II): from individual species to whole genera.</title>
        <authorList>
            <person name="Goeker M."/>
        </authorList>
    </citation>
    <scope>NUCLEOTIDE SEQUENCE [LARGE SCALE GENOMIC DNA]</scope>
    <source>
        <strain evidence="1 2">DSM 27148</strain>
    </source>
</reference>
<organism evidence="1 2">
    <name type="scientific">Mangrovibacterium diazotrophicum</name>
    <dbReference type="NCBI Taxonomy" id="1261403"/>
    <lineage>
        <taxon>Bacteria</taxon>
        <taxon>Pseudomonadati</taxon>
        <taxon>Bacteroidota</taxon>
        <taxon>Bacteroidia</taxon>
        <taxon>Marinilabiliales</taxon>
        <taxon>Prolixibacteraceae</taxon>
        <taxon>Mangrovibacterium</taxon>
    </lineage>
</organism>
<name>A0A419VW59_9BACT</name>
<proteinExistence type="predicted"/>